<evidence type="ECO:0000313" key="2">
    <source>
        <dbReference type="Proteomes" id="UP000202086"/>
    </source>
</evidence>
<sequence length="50" mass="5614">MVTVRRVSRAPAGEHERGEMTIHANDTITFASLSNPEAWMTCENPTENVR</sequence>
<dbReference type="GeneID" id="16193462"/>
<dbReference type="RefSeq" id="YP_008059662.1">
    <property type="nucleotide sequence ID" value="NC_021330.1"/>
</dbReference>
<dbReference type="Proteomes" id="UP000202086">
    <property type="component" value="Segment"/>
</dbReference>
<protein>
    <submittedName>
        <fullName evidence="1">Uncharacterized protein</fullName>
    </submittedName>
</protein>
<name>R4TAK0_9CAUD</name>
<dbReference type="EMBL" id="KC292029">
    <property type="protein sequence ID" value="AGM11960.1"/>
    <property type="molecule type" value="Genomic_DNA"/>
</dbReference>
<keyword evidence="2" id="KW-1185">Reference proteome</keyword>
<accession>R4TAK0</accession>
<dbReference type="KEGG" id="vg:16193462"/>
<reference evidence="1 2" key="1">
    <citation type="submission" date="2012-12" db="EMBL/GenBank/DDBJ databases">
        <authorList>
            <person name="Sencilo A."/>
            <person name="Jacobs-Sera D."/>
            <person name="Russell D.A."/>
            <person name="Ko C."/>
            <person name="Atanasova N."/>
            <person name="Osterlund E."/>
            <person name="Oksanen H.M."/>
            <person name="Bamford D.H."/>
            <person name="Hatfull G.F."/>
            <person name="Roine E."/>
            <person name="Hendrix R.W."/>
        </authorList>
    </citation>
    <scope>NUCLEOTIDE SEQUENCE [LARGE SCALE GENOMIC DNA]</scope>
</reference>
<proteinExistence type="predicted"/>
<gene>
    <name evidence="1" type="primary">101</name>
    <name evidence="1" type="ORF">DNAM5_101</name>
</gene>
<organism evidence="1 2">
    <name type="scientific">Haloarcula californiae tailed virus 1</name>
    <dbReference type="NCBI Taxonomy" id="1273746"/>
    <lineage>
        <taxon>Viruses</taxon>
        <taxon>Duplodnaviria</taxon>
        <taxon>Heunggongvirae</taxon>
        <taxon>Uroviricota</taxon>
        <taxon>Caudoviricetes</taxon>
        <taxon>Thumleimavirales</taxon>
        <taxon>Druskaviridae</taxon>
        <taxon>Hacavirus</taxon>
        <taxon>Hacavirus italiense</taxon>
        <taxon>Hacavirus HCTV1</taxon>
    </lineage>
</organism>
<evidence type="ECO:0000313" key="1">
    <source>
        <dbReference type="EMBL" id="AGM11960.1"/>
    </source>
</evidence>